<feature type="compositionally biased region" description="Pro residues" evidence="1">
    <location>
        <begin position="149"/>
        <end position="158"/>
    </location>
</feature>
<protein>
    <submittedName>
        <fullName evidence="2">Uncharacterized protein</fullName>
    </submittedName>
</protein>
<evidence type="ECO:0000256" key="1">
    <source>
        <dbReference type="SAM" id="MobiDB-lite"/>
    </source>
</evidence>
<feature type="compositionally biased region" description="Polar residues" evidence="1">
    <location>
        <begin position="135"/>
        <end position="145"/>
    </location>
</feature>
<sequence length="313" mass="35001">MSKSETLDIRFLVSPYGYKAILKRIRELKHPVPSAIEVKEQTPLQIVVPEKENPTIIVPPSSVSSVSSNSSSIDPKLKVKIRRSQTSTNNWYIPQSKTTDEPVELPDLVNSCETLTKTTKRKQPSANESTKKKPCTTSSFFSVRHTSPPKRPSLPKPPTKPRRRTRFIPTMVKAPMSIFDRLSMNRYDYSDQDSDDSPLCPPSELLEQNVTTFRPSEMVIVNVEGNVTDASETKRTQKTICKVPPYIPEAATIINSPPEKSSSVVKPTPIYATMSPTRRTLLPKKIPTLMPTLTYRAPSPDLANTTPLDLSLK</sequence>
<name>A0A821TRC3_9BILA</name>
<feature type="region of interest" description="Disordered" evidence="1">
    <location>
        <begin position="116"/>
        <end position="163"/>
    </location>
</feature>
<dbReference type="EMBL" id="CAJOBR010008542">
    <property type="protein sequence ID" value="CAF4880801.1"/>
    <property type="molecule type" value="Genomic_DNA"/>
</dbReference>
<gene>
    <name evidence="2" type="ORF">QYT958_LOCUS29343</name>
</gene>
<comment type="caution">
    <text evidence="2">The sequence shown here is derived from an EMBL/GenBank/DDBJ whole genome shotgun (WGS) entry which is preliminary data.</text>
</comment>
<organism evidence="2 3">
    <name type="scientific">Rotaria socialis</name>
    <dbReference type="NCBI Taxonomy" id="392032"/>
    <lineage>
        <taxon>Eukaryota</taxon>
        <taxon>Metazoa</taxon>
        <taxon>Spiralia</taxon>
        <taxon>Gnathifera</taxon>
        <taxon>Rotifera</taxon>
        <taxon>Eurotatoria</taxon>
        <taxon>Bdelloidea</taxon>
        <taxon>Philodinida</taxon>
        <taxon>Philodinidae</taxon>
        <taxon>Rotaria</taxon>
    </lineage>
</organism>
<feature type="region of interest" description="Disordered" evidence="1">
    <location>
        <begin position="293"/>
        <end position="313"/>
    </location>
</feature>
<evidence type="ECO:0000313" key="2">
    <source>
        <dbReference type="EMBL" id="CAF4880801.1"/>
    </source>
</evidence>
<proteinExistence type="predicted"/>
<feature type="compositionally biased region" description="Polar residues" evidence="1">
    <location>
        <begin position="302"/>
        <end position="313"/>
    </location>
</feature>
<dbReference type="Proteomes" id="UP000663848">
    <property type="component" value="Unassembled WGS sequence"/>
</dbReference>
<accession>A0A821TRC3</accession>
<evidence type="ECO:0000313" key="3">
    <source>
        <dbReference type="Proteomes" id="UP000663848"/>
    </source>
</evidence>
<reference evidence="2" key="1">
    <citation type="submission" date="2021-02" db="EMBL/GenBank/DDBJ databases">
        <authorList>
            <person name="Nowell W R."/>
        </authorList>
    </citation>
    <scope>NUCLEOTIDE SEQUENCE</scope>
</reference>
<dbReference type="AlphaFoldDB" id="A0A821TRC3"/>